<proteinExistence type="predicted"/>
<evidence type="ECO:0000313" key="3">
    <source>
        <dbReference type="Proteomes" id="UP000552954"/>
    </source>
</evidence>
<comment type="caution">
    <text evidence="2">The sequence shown here is derived from an EMBL/GenBank/DDBJ whole genome shotgun (WGS) entry which is preliminary data.</text>
</comment>
<gene>
    <name evidence="2" type="ORF">HK415_14775</name>
</gene>
<name>A0A849KJE8_9BURK</name>
<reference evidence="2 3" key="1">
    <citation type="submission" date="2020-05" db="EMBL/GenBank/DDBJ databases">
        <authorList>
            <person name="Khan S.A."/>
            <person name="Jeon C.O."/>
            <person name="Chun B.H."/>
        </authorList>
    </citation>
    <scope>NUCLEOTIDE SEQUENCE [LARGE SCALE GENOMIC DNA]</scope>
    <source>
        <strain evidence="2 3">B156</strain>
    </source>
</reference>
<feature type="region of interest" description="Disordered" evidence="1">
    <location>
        <begin position="60"/>
        <end position="84"/>
    </location>
</feature>
<evidence type="ECO:0000313" key="2">
    <source>
        <dbReference type="EMBL" id="NNU44153.1"/>
    </source>
</evidence>
<dbReference type="Proteomes" id="UP000552954">
    <property type="component" value="Unassembled WGS sequence"/>
</dbReference>
<protein>
    <submittedName>
        <fullName evidence="2">Uncharacterized protein</fullName>
    </submittedName>
</protein>
<reference evidence="2 3" key="2">
    <citation type="submission" date="2020-06" db="EMBL/GenBank/DDBJ databases">
        <title>Ramlibacter rhizophilus sp. nov., isolated from rhizosphere soil of national flower Mugunghwa from South Korea.</title>
        <authorList>
            <person name="Zheng-Fei Y."/>
            <person name="Huan T."/>
        </authorList>
    </citation>
    <scope>NUCLEOTIDE SEQUENCE [LARGE SCALE GENOMIC DNA]</scope>
    <source>
        <strain evidence="2 3">B156</strain>
    </source>
</reference>
<dbReference type="EMBL" id="JABFCS010000001">
    <property type="protein sequence ID" value="NNU44153.1"/>
    <property type="molecule type" value="Genomic_DNA"/>
</dbReference>
<organism evidence="2 3">
    <name type="scientific">Ramlibacter montanisoli</name>
    <dbReference type="NCBI Taxonomy" id="2732512"/>
    <lineage>
        <taxon>Bacteria</taxon>
        <taxon>Pseudomonadati</taxon>
        <taxon>Pseudomonadota</taxon>
        <taxon>Betaproteobacteria</taxon>
        <taxon>Burkholderiales</taxon>
        <taxon>Comamonadaceae</taxon>
        <taxon>Ramlibacter</taxon>
    </lineage>
</organism>
<keyword evidence="3" id="KW-1185">Reference proteome</keyword>
<evidence type="ECO:0000256" key="1">
    <source>
        <dbReference type="SAM" id="MobiDB-lite"/>
    </source>
</evidence>
<accession>A0A849KJE8</accession>
<sequence>MEIETKLRPRIAVLPIGVWGISGHGVPLEPATFSSAVASRSWCSREGAFSMSPISLVTSRGQENRNGANRSAKRSRATSSPSASAMWTLGACTSAA</sequence>
<dbReference type="RefSeq" id="WP_171560604.1">
    <property type="nucleotide sequence ID" value="NZ_JABFCS010000001.1"/>
</dbReference>
<dbReference type="AlphaFoldDB" id="A0A849KJE8"/>